<dbReference type="PANTHER" id="PTHR16222">
    <property type="entry name" value="ADP-RIBOSYLGLYCOHYDROLASE"/>
    <property type="match status" value="1"/>
</dbReference>
<dbReference type="InterPro" id="IPR005502">
    <property type="entry name" value="Ribosyl_crysJ1"/>
</dbReference>
<reference evidence="2 3" key="1">
    <citation type="submission" date="2019-05" db="EMBL/GenBank/DDBJ databases">
        <authorList>
            <consortium name="Science for Life Laboratories"/>
        </authorList>
    </citation>
    <scope>NUCLEOTIDE SEQUENCE [LARGE SCALE GENOMIC DNA]</scope>
    <source>
        <strain evidence="2">Soil9</strain>
    </source>
</reference>
<dbReference type="KEGG" id="gms:SOIL9_34080"/>
<accession>A0A6P2D143</accession>
<feature type="binding site" evidence="1">
    <location>
        <position position="111"/>
    </location>
    <ligand>
        <name>Mg(2+)</name>
        <dbReference type="ChEBI" id="CHEBI:18420"/>
        <label>1</label>
    </ligand>
</feature>
<dbReference type="InterPro" id="IPR050792">
    <property type="entry name" value="ADP-ribosylglycohydrolase"/>
</dbReference>
<dbReference type="Gene3D" id="1.10.4080.10">
    <property type="entry name" value="ADP-ribosylation/Crystallin J1"/>
    <property type="match status" value="1"/>
</dbReference>
<feature type="binding site" evidence="1">
    <location>
        <position position="112"/>
    </location>
    <ligand>
        <name>Mg(2+)</name>
        <dbReference type="ChEBI" id="CHEBI:18420"/>
        <label>1</label>
    </ligand>
</feature>
<dbReference type="InterPro" id="IPR036705">
    <property type="entry name" value="Ribosyl_crysJ1_sf"/>
</dbReference>
<sequence length="198" mass="21538">MGALAVAWAAHRAAETRTATLSEPTQFLAELRELLGVEPAAGPLLESLEVAGKKLHLGRTTEEFALDLGLKRGATGYMYHTVPVALYAWLRYPDDFRTAVQSAIRCGGDTDTVAAITGALVGARVGKTGIPSEWLRGPIDWPRSVRWVEKLAGRVAEGKWLSASQRAEPLAVWALPARNAAFFVWVLVHAARRLLPPY</sequence>
<dbReference type="Proteomes" id="UP000464178">
    <property type="component" value="Chromosome"/>
</dbReference>
<dbReference type="SUPFAM" id="SSF101478">
    <property type="entry name" value="ADP-ribosylglycohydrolase"/>
    <property type="match status" value="1"/>
</dbReference>
<dbReference type="AlphaFoldDB" id="A0A6P2D143"/>
<proteinExistence type="predicted"/>
<keyword evidence="1" id="KW-0460">Magnesium</keyword>
<dbReference type="RefSeq" id="WP_390697308.1">
    <property type="nucleotide sequence ID" value="NZ_LR593886.1"/>
</dbReference>
<organism evidence="2 3">
    <name type="scientific">Gemmata massiliana</name>
    <dbReference type="NCBI Taxonomy" id="1210884"/>
    <lineage>
        <taxon>Bacteria</taxon>
        <taxon>Pseudomonadati</taxon>
        <taxon>Planctomycetota</taxon>
        <taxon>Planctomycetia</taxon>
        <taxon>Gemmatales</taxon>
        <taxon>Gemmataceae</taxon>
        <taxon>Gemmata</taxon>
    </lineage>
</organism>
<dbReference type="GO" id="GO:0046872">
    <property type="term" value="F:metal ion binding"/>
    <property type="evidence" value="ECO:0007669"/>
    <property type="project" value="UniProtKB-KW"/>
</dbReference>
<dbReference type="PANTHER" id="PTHR16222:SF12">
    <property type="entry name" value="ADP-RIBOSYLGLYCOHYDROLASE-RELATED"/>
    <property type="match status" value="1"/>
</dbReference>
<gene>
    <name evidence="2" type="ORF">SOIL9_34080</name>
</gene>
<feature type="binding site" evidence="1">
    <location>
        <position position="109"/>
    </location>
    <ligand>
        <name>Mg(2+)</name>
        <dbReference type="ChEBI" id="CHEBI:18420"/>
        <label>1</label>
    </ligand>
</feature>
<evidence type="ECO:0000313" key="2">
    <source>
        <dbReference type="EMBL" id="VTR94306.1"/>
    </source>
</evidence>
<dbReference type="GO" id="GO:0016787">
    <property type="term" value="F:hydrolase activity"/>
    <property type="evidence" value="ECO:0007669"/>
    <property type="project" value="UniProtKB-KW"/>
</dbReference>
<keyword evidence="2" id="KW-0378">Hydrolase</keyword>
<keyword evidence="3" id="KW-1185">Reference proteome</keyword>
<protein>
    <submittedName>
        <fullName evidence="2">Uncharacterized protein</fullName>
    </submittedName>
</protein>
<keyword evidence="1" id="KW-0479">Metal-binding</keyword>
<comment type="cofactor">
    <cofactor evidence="1">
        <name>Mg(2+)</name>
        <dbReference type="ChEBI" id="CHEBI:18420"/>
    </cofactor>
    <text evidence="1">Binds 2 magnesium ions per subunit.</text>
</comment>
<dbReference type="Pfam" id="PF03747">
    <property type="entry name" value="ADP_ribosyl_GH"/>
    <property type="match status" value="1"/>
</dbReference>
<name>A0A6P2D143_9BACT</name>
<evidence type="ECO:0000313" key="3">
    <source>
        <dbReference type="Proteomes" id="UP000464178"/>
    </source>
</evidence>
<evidence type="ECO:0000256" key="1">
    <source>
        <dbReference type="PIRSR" id="PIRSR605502-1"/>
    </source>
</evidence>
<dbReference type="EMBL" id="LR593886">
    <property type="protein sequence ID" value="VTR94306.1"/>
    <property type="molecule type" value="Genomic_DNA"/>
</dbReference>